<evidence type="ECO:0000256" key="7">
    <source>
        <dbReference type="ARBA" id="ARBA00023033"/>
    </source>
</evidence>
<evidence type="ECO:0000256" key="10">
    <source>
        <dbReference type="SAM" id="Phobius"/>
    </source>
</evidence>
<reference evidence="11 12" key="1">
    <citation type="submission" date="2016-01" db="EMBL/GenBank/DDBJ databases">
        <title>Biosynthesis of antibiotic leucinostatins and their inhibition on Phytophthora in bio-control Purpureocillium lilacinum.</title>
        <authorList>
            <person name="Wang G."/>
            <person name="Liu Z."/>
            <person name="Lin R."/>
            <person name="Li E."/>
            <person name="Mao Z."/>
            <person name="Ling J."/>
            <person name="Yin W."/>
            <person name="Xie B."/>
        </authorList>
    </citation>
    <scope>NUCLEOTIDE SEQUENCE [LARGE SCALE GENOMIC DNA]</scope>
    <source>
        <strain evidence="11">PLBJ-1</strain>
    </source>
</reference>
<gene>
    <name evidence="11" type="ORF">VFPBJ_09768</name>
</gene>
<evidence type="ECO:0000256" key="8">
    <source>
        <dbReference type="PIRSR" id="PIRSR602401-1"/>
    </source>
</evidence>
<dbReference type="OrthoDB" id="1470350at2759"/>
<evidence type="ECO:0000256" key="1">
    <source>
        <dbReference type="ARBA" id="ARBA00001971"/>
    </source>
</evidence>
<keyword evidence="5 9" id="KW-0560">Oxidoreductase</keyword>
<evidence type="ECO:0000256" key="6">
    <source>
        <dbReference type="ARBA" id="ARBA00023004"/>
    </source>
</evidence>
<keyword evidence="3 8" id="KW-0349">Heme</keyword>
<evidence type="ECO:0000256" key="5">
    <source>
        <dbReference type="ARBA" id="ARBA00023002"/>
    </source>
</evidence>
<keyword evidence="10" id="KW-0812">Transmembrane</keyword>
<dbReference type="EMBL" id="LSBH01000009">
    <property type="protein sequence ID" value="OAQ74473.1"/>
    <property type="molecule type" value="Genomic_DNA"/>
</dbReference>
<dbReference type="InterPro" id="IPR050364">
    <property type="entry name" value="Cytochrome_P450_fung"/>
</dbReference>
<dbReference type="Gene3D" id="1.10.630.10">
    <property type="entry name" value="Cytochrome P450"/>
    <property type="match status" value="1"/>
</dbReference>
<keyword evidence="4 8" id="KW-0479">Metal-binding</keyword>
<feature type="binding site" description="axial binding residue" evidence="8">
    <location>
        <position position="433"/>
    </location>
    <ligand>
        <name>heme</name>
        <dbReference type="ChEBI" id="CHEBI:30413"/>
    </ligand>
    <ligandPart>
        <name>Fe</name>
        <dbReference type="ChEBI" id="CHEBI:18248"/>
    </ligandPart>
</feature>
<dbReference type="Pfam" id="PF00067">
    <property type="entry name" value="p450"/>
    <property type="match status" value="1"/>
</dbReference>
<dbReference type="GO" id="GO:0020037">
    <property type="term" value="F:heme binding"/>
    <property type="evidence" value="ECO:0007669"/>
    <property type="project" value="InterPro"/>
</dbReference>
<dbReference type="InterPro" id="IPR001128">
    <property type="entry name" value="Cyt_P450"/>
</dbReference>
<evidence type="ECO:0000313" key="11">
    <source>
        <dbReference type="EMBL" id="OAQ74473.1"/>
    </source>
</evidence>
<dbReference type="InterPro" id="IPR002401">
    <property type="entry name" value="Cyt_P450_E_grp-I"/>
</dbReference>
<dbReference type="AlphaFoldDB" id="A0A179GAR7"/>
<dbReference type="GO" id="GO:0004497">
    <property type="term" value="F:monooxygenase activity"/>
    <property type="evidence" value="ECO:0007669"/>
    <property type="project" value="UniProtKB-KW"/>
</dbReference>
<evidence type="ECO:0000313" key="12">
    <source>
        <dbReference type="Proteomes" id="UP000078240"/>
    </source>
</evidence>
<comment type="cofactor">
    <cofactor evidence="1 8">
        <name>heme</name>
        <dbReference type="ChEBI" id="CHEBI:30413"/>
    </cofactor>
</comment>
<keyword evidence="10" id="KW-1133">Transmembrane helix</keyword>
<feature type="transmembrane region" description="Helical" evidence="10">
    <location>
        <begin position="12"/>
        <end position="32"/>
    </location>
</feature>
<keyword evidence="7 9" id="KW-0503">Monooxygenase</keyword>
<dbReference type="PRINTS" id="PR00385">
    <property type="entry name" value="P450"/>
</dbReference>
<keyword evidence="10" id="KW-0472">Membrane</keyword>
<accession>A0A179GAR7</accession>
<dbReference type="CDD" id="cd11065">
    <property type="entry name" value="CYP64-like"/>
    <property type="match status" value="1"/>
</dbReference>
<dbReference type="InterPro" id="IPR036396">
    <property type="entry name" value="Cyt_P450_sf"/>
</dbReference>
<dbReference type="GO" id="GO:0016705">
    <property type="term" value="F:oxidoreductase activity, acting on paired donors, with incorporation or reduction of molecular oxygen"/>
    <property type="evidence" value="ECO:0007669"/>
    <property type="project" value="InterPro"/>
</dbReference>
<evidence type="ECO:0000256" key="2">
    <source>
        <dbReference type="ARBA" id="ARBA00010617"/>
    </source>
</evidence>
<comment type="caution">
    <text evidence="11">The sequence shown here is derived from an EMBL/GenBank/DDBJ whole genome shotgun (WGS) entry which is preliminary data.</text>
</comment>
<evidence type="ECO:0000256" key="4">
    <source>
        <dbReference type="ARBA" id="ARBA00022723"/>
    </source>
</evidence>
<keyword evidence="6 8" id="KW-0408">Iron</keyword>
<dbReference type="GO" id="GO:0005506">
    <property type="term" value="F:iron ion binding"/>
    <property type="evidence" value="ECO:0007669"/>
    <property type="project" value="InterPro"/>
</dbReference>
<evidence type="ECO:0000256" key="9">
    <source>
        <dbReference type="RuleBase" id="RU000461"/>
    </source>
</evidence>
<proteinExistence type="inferred from homology"/>
<organism evidence="11 12">
    <name type="scientific">Purpureocillium lilacinum</name>
    <name type="common">Paecilomyces lilacinus</name>
    <dbReference type="NCBI Taxonomy" id="33203"/>
    <lineage>
        <taxon>Eukaryota</taxon>
        <taxon>Fungi</taxon>
        <taxon>Dikarya</taxon>
        <taxon>Ascomycota</taxon>
        <taxon>Pezizomycotina</taxon>
        <taxon>Sordariomycetes</taxon>
        <taxon>Hypocreomycetidae</taxon>
        <taxon>Hypocreales</taxon>
        <taxon>Ophiocordycipitaceae</taxon>
        <taxon>Purpureocillium</taxon>
    </lineage>
</organism>
<dbReference type="Proteomes" id="UP000078240">
    <property type="component" value="Unassembled WGS sequence"/>
</dbReference>
<name>A0A179GAR7_PURLI</name>
<dbReference type="PROSITE" id="PS00086">
    <property type="entry name" value="CYTOCHROME_P450"/>
    <property type="match status" value="1"/>
</dbReference>
<evidence type="ECO:0000256" key="3">
    <source>
        <dbReference type="ARBA" id="ARBA00022617"/>
    </source>
</evidence>
<protein>
    <submittedName>
        <fullName evidence="11">Cytochrome P450 monooxygenase</fullName>
    </submittedName>
</protein>
<dbReference type="PANTHER" id="PTHR46300">
    <property type="entry name" value="P450, PUTATIVE (EUROFUNG)-RELATED-RELATED"/>
    <property type="match status" value="1"/>
</dbReference>
<dbReference type="PANTHER" id="PTHR46300:SF1">
    <property type="entry name" value="P450, PUTATIVE (EUROFUNG)-RELATED"/>
    <property type="match status" value="1"/>
</dbReference>
<dbReference type="InterPro" id="IPR017972">
    <property type="entry name" value="Cyt_P450_CS"/>
</dbReference>
<dbReference type="PRINTS" id="PR00463">
    <property type="entry name" value="EP450I"/>
</dbReference>
<comment type="similarity">
    <text evidence="2 9">Belongs to the cytochrome P450 family.</text>
</comment>
<dbReference type="SUPFAM" id="SSF48264">
    <property type="entry name" value="Cytochrome P450"/>
    <property type="match status" value="1"/>
</dbReference>
<sequence length="522" mass="59148">MTTNLALASGMAEYPLFGVSLLIIACITLYGVSLCCKQRSFLPPGPKPLPIVGNVHAMIRRSPMACFQDWHERFGPIITLRYGQRLVVSISSYRVAQELLDKRGVIYSSRPRFIMASERMTNNMNLAIIPYNKRWQNHNRIAASLLDAGAVKRYAPLQDLESNRCLFDLQHSSDFSKILARYAASTVLTLGYGIHLSRSDCNEPEELERINAHPFEALGSMYCRLVELFPVVDRAPYVLAPWKWLAAHAQRETTALHMKHLAAGMSASAWNWVHEAKASKLGQLMPDEELAYLIGTLQQAGFEAILTVTRLLVKAIVLHPECAERAQEELDHIVGSNRLPRMEDQNRLPYIHAMINEAMRWQPPTPFAIPHANTQDDVYMGYDIPKGTMIIPNIWVMAFDANDFPDPYAYKPERWLDANKVLHSSFGFGRRVCPGRHLGYSSTFIVIARLLWAYTISHAYRDGKRVEIDPWDLKFTFTAASKPFDASFRARSPHHRQLIEAAWANSERELDVILDGMRPGGS</sequence>